<organism evidence="1">
    <name type="scientific">Tupanvirus deep ocean</name>
    <dbReference type="NCBI Taxonomy" id="2126984"/>
    <lineage>
        <taxon>Viruses</taxon>
        <taxon>Varidnaviria</taxon>
        <taxon>Bamfordvirae</taxon>
        <taxon>Nucleocytoviricota</taxon>
        <taxon>Megaviricetes</taxon>
        <taxon>Imitervirales</taxon>
        <taxon>Mimiviridae</taxon>
        <taxon>Megamimivirinae</taxon>
        <taxon>Tupanvirus</taxon>
        <taxon>Tupanvirus altamarinense</taxon>
    </lineage>
</organism>
<protein>
    <submittedName>
        <fullName evidence="1">Putative ORFan</fullName>
    </submittedName>
</protein>
<dbReference type="GeneID" id="80516788"/>
<name>A0A6N1NJQ2_9VIRU</name>
<sequence length="77" mass="9051">MNFSYLHENKLLTKVPMDTLITYALTKYNYEIVNYLIGLNTGHDLRIALSSVCWRDDDNVKMVQLIFFSNMNTTEKK</sequence>
<proteinExistence type="predicted"/>
<accession>A0A6N1NJQ2</accession>
<dbReference type="RefSeq" id="YP_010780097.1">
    <property type="nucleotide sequence ID" value="NC_075038.1"/>
</dbReference>
<evidence type="ECO:0000313" key="1">
    <source>
        <dbReference type="EMBL" id="QKU33497.1"/>
    </source>
</evidence>
<reference evidence="1" key="2">
    <citation type="journal article" date="2018" name="Nat. Commun.">
        <title>Tailed giant Tupanvirus possesses the most complete translational apparatus of the known virosphere.</title>
        <authorList>
            <person name="Abrahao J."/>
            <person name="Silva L."/>
            <person name="Silva L.S."/>
            <person name="Khalil J.Y.B."/>
            <person name="Rodrigues R."/>
            <person name="Arantes T."/>
            <person name="Assis F."/>
            <person name="Boratto P."/>
            <person name="Andrade M."/>
            <person name="Kroon E.G."/>
            <person name="Ribeiro B."/>
            <person name="Bergier I."/>
            <person name="Seligmann H."/>
            <person name="Ghigo E."/>
            <person name="Colson P."/>
            <person name="Levasseur A."/>
            <person name="Kroemer G."/>
            <person name="Raoult D."/>
            <person name="La Scola B."/>
        </authorList>
    </citation>
    <scope>NUCLEOTIDE SEQUENCE [LARGE SCALE GENOMIC DNA]</scope>
    <source>
        <strain evidence="1">Deep ocean</strain>
    </source>
</reference>
<dbReference type="KEGG" id="vg:80516788"/>
<dbReference type="EMBL" id="MF405918">
    <property type="protein sequence ID" value="QKU33497.1"/>
    <property type="molecule type" value="Genomic_DNA"/>
</dbReference>
<reference evidence="1" key="1">
    <citation type="submission" date="2017-06" db="EMBL/GenBank/DDBJ databases">
        <authorList>
            <person name="Assis F.L."/>
            <person name="Abrahao J.S."/>
            <person name="Silva L."/>
            <person name="Khalil J.B."/>
            <person name="Rodrigues R."/>
            <person name="Silva L.S."/>
            <person name="Boratto P."/>
            <person name="Andrade M."/>
            <person name="Kroon E.G."/>
            <person name="Ribeiro B."/>
            <person name="Bergier I."/>
            <person name="Seligmann H."/>
            <person name="Ghigo E."/>
            <person name="Colson P."/>
            <person name="Levasseur A."/>
            <person name="Raoult D."/>
            <person name="Scola B.L."/>
        </authorList>
    </citation>
    <scope>NUCLEOTIDE SEQUENCE</scope>
    <source>
        <strain evidence="1">Deep ocean</strain>
    </source>
</reference>